<sequence length="110" mass="12000">MLKSFEHVGMTVGDMDRTVDFYCGLLGLSLVLRKTMANGMQVAFLDAAAACWRSLRRPAARRERSTCLTIRPASATSPFISTTSTRPSSASKRRASRSRSGRASPSTPRC</sequence>
<reference evidence="3 4" key="1">
    <citation type="submission" date="2017-11" db="EMBL/GenBank/DDBJ databases">
        <title>Complete genome of Rhizobium leguminosarum Norway, an ineffective micro-symbiont.</title>
        <authorList>
            <person name="Hoffrichter A."/>
            <person name="Liang J."/>
            <person name="Brachmann A."/>
            <person name="Marin M."/>
        </authorList>
    </citation>
    <scope>NUCLEOTIDE SEQUENCE [LARGE SCALE GENOMIC DNA]</scope>
    <source>
        <strain evidence="3 4">Norway</strain>
        <plasmid evidence="4">Plasmid prln4</plasmid>
    </source>
</reference>
<evidence type="ECO:0000256" key="1">
    <source>
        <dbReference type="SAM" id="MobiDB-lite"/>
    </source>
</evidence>
<dbReference type="SUPFAM" id="SSF54593">
    <property type="entry name" value="Glyoxalase/Bleomycin resistance protein/Dihydroxybiphenyl dioxygenase"/>
    <property type="match status" value="1"/>
</dbReference>
<dbReference type="Pfam" id="PF00903">
    <property type="entry name" value="Glyoxalase"/>
    <property type="match status" value="1"/>
</dbReference>
<name>A0A2K9ZHZ7_RHILE</name>
<feature type="domain" description="Glyoxalase/fosfomycin resistance/dioxygenase" evidence="2">
    <location>
        <begin position="5"/>
        <end position="47"/>
    </location>
</feature>
<feature type="compositionally biased region" description="Low complexity" evidence="1">
    <location>
        <begin position="81"/>
        <end position="90"/>
    </location>
</feature>
<dbReference type="Proteomes" id="UP000238523">
    <property type="component" value="Plasmid pRLN4"/>
</dbReference>
<proteinExistence type="predicted"/>
<geneLocation type="plasmid" evidence="4">
    <name>prln4</name>
</geneLocation>
<protein>
    <recommendedName>
        <fullName evidence="2">Glyoxalase/fosfomycin resistance/dioxygenase domain-containing protein</fullName>
    </recommendedName>
</protein>
<evidence type="ECO:0000313" key="4">
    <source>
        <dbReference type="Proteomes" id="UP000238523"/>
    </source>
</evidence>
<feature type="compositionally biased region" description="Basic residues" evidence="1">
    <location>
        <begin position="91"/>
        <end position="100"/>
    </location>
</feature>
<feature type="compositionally biased region" description="Low complexity" evidence="1">
    <location>
        <begin position="101"/>
        <end position="110"/>
    </location>
</feature>
<organism evidence="3 4">
    <name type="scientific">Rhizobium leguminosarum</name>
    <dbReference type="NCBI Taxonomy" id="384"/>
    <lineage>
        <taxon>Bacteria</taxon>
        <taxon>Pseudomonadati</taxon>
        <taxon>Pseudomonadota</taxon>
        <taxon>Alphaproteobacteria</taxon>
        <taxon>Hyphomicrobiales</taxon>
        <taxon>Rhizobiaceae</taxon>
        <taxon>Rhizobium/Agrobacterium group</taxon>
        <taxon>Rhizobium</taxon>
    </lineage>
</organism>
<accession>A0A2K9ZHZ7</accession>
<dbReference type="InterPro" id="IPR029068">
    <property type="entry name" value="Glyas_Bleomycin-R_OHBP_Dase"/>
</dbReference>
<evidence type="ECO:0000259" key="2">
    <source>
        <dbReference type="Pfam" id="PF00903"/>
    </source>
</evidence>
<feature type="region of interest" description="Disordered" evidence="1">
    <location>
        <begin position="77"/>
        <end position="110"/>
    </location>
</feature>
<dbReference type="Gene3D" id="3.10.180.10">
    <property type="entry name" value="2,3-Dihydroxybiphenyl 1,2-Dioxygenase, domain 1"/>
    <property type="match status" value="1"/>
</dbReference>
<dbReference type="EMBL" id="CP025016">
    <property type="protein sequence ID" value="AUW47849.1"/>
    <property type="molecule type" value="Genomic_DNA"/>
</dbReference>
<keyword evidence="3" id="KW-0614">Plasmid</keyword>
<dbReference type="InterPro" id="IPR004360">
    <property type="entry name" value="Glyas_Fos-R_dOase_dom"/>
</dbReference>
<dbReference type="AlphaFoldDB" id="A0A2K9ZHZ7"/>
<evidence type="ECO:0000313" key="3">
    <source>
        <dbReference type="EMBL" id="AUW47849.1"/>
    </source>
</evidence>
<gene>
    <name evidence="3" type="ORF">CUJ84_pRLN4000139</name>
</gene>